<evidence type="ECO:0000256" key="1">
    <source>
        <dbReference type="ARBA" id="ARBA00004842"/>
    </source>
</evidence>
<dbReference type="EC" id="2.7.1.71" evidence="3 11"/>
<dbReference type="InterPro" id="IPR000623">
    <property type="entry name" value="Shikimate_kinase/TSH1"/>
</dbReference>
<gene>
    <name evidence="11" type="primary">aroK</name>
    <name evidence="12" type="ORF">ACFSUO_00120</name>
</gene>
<keyword evidence="6 11" id="KW-0547">Nucleotide-binding</keyword>
<comment type="catalytic activity">
    <reaction evidence="10 11">
        <text>shikimate + ATP = 3-phosphoshikimate + ADP + H(+)</text>
        <dbReference type="Rhea" id="RHEA:13121"/>
        <dbReference type="ChEBI" id="CHEBI:15378"/>
        <dbReference type="ChEBI" id="CHEBI:30616"/>
        <dbReference type="ChEBI" id="CHEBI:36208"/>
        <dbReference type="ChEBI" id="CHEBI:145989"/>
        <dbReference type="ChEBI" id="CHEBI:456216"/>
        <dbReference type="EC" id="2.7.1.71"/>
    </reaction>
</comment>
<feature type="binding site" evidence="11">
    <location>
        <begin position="11"/>
        <end position="16"/>
    </location>
    <ligand>
        <name>ATP</name>
        <dbReference type="ChEBI" id="CHEBI:30616"/>
    </ligand>
</feature>
<sequence>MKTIYLIGFMGTGKSTVGEMLSDKLFIPFMDTDQMVVDEYGPIAAIFREKGEETFRMHEAEMLKRTPESGCIVSTGGGIVERKENVEFMQRNGTVIHLNASMKEITSRLGDDPNRPLWGGDYRGKIRLYNRRKELYTEAADMTILTDDKQAQAITDEILSLQLPK</sequence>
<dbReference type="PROSITE" id="PS01128">
    <property type="entry name" value="SHIKIMATE_KINASE"/>
    <property type="match status" value="1"/>
</dbReference>
<comment type="pathway">
    <text evidence="1 11">Metabolic intermediate biosynthesis; chorismate biosynthesis; chorismate from D-erythrose 4-phosphate and phosphoenolpyruvate: step 5/7.</text>
</comment>
<evidence type="ECO:0000256" key="10">
    <source>
        <dbReference type="ARBA" id="ARBA00048567"/>
    </source>
</evidence>
<evidence type="ECO:0000256" key="3">
    <source>
        <dbReference type="ARBA" id="ARBA00012154"/>
    </source>
</evidence>
<evidence type="ECO:0000256" key="4">
    <source>
        <dbReference type="ARBA" id="ARBA00022605"/>
    </source>
</evidence>
<keyword evidence="7 11" id="KW-0418">Kinase</keyword>
<dbReference type="CDD" id="cd00464">
    <property type="entry name" value="SK"/>
    <property type="match status" value="1"/>
</dbReference>
<dbReference type="EMBL" id="JBHUNA010000001">
    <property type="protein sequence ID" value="MFD2759399.1"/>
    <property type="molecule type" value="Genomic_DNA"/>
</dbReference>
<feature type="binding site" evidence="11">
    <location>
        <position position="15"/>
    </location>
    <ligand>
        <name>Mg(2+)</name>
        <dbReference type="ChEBI" id="CHEBI:18420"/>
    </ligand>
</feature>
<keyword evidence="13" id="KW-1185">Reference proteome</keyword>
<feature type="binding site" evidence="11">
    <location>
        <position position="77"/>
    </location>
    <ligand>
        <name>substrate</name>
    </ligand>
</feature>
<feature type="binding site" evidence="11">
    <location>
        <position position="115"/>
    </location>
    <ligand>
        <name>ATP</name>
        <dbReference type="ChEBI" id="CHEBI:30616"/>
    </ligand>
</feature>
<organism evidence="12 13">
    <name type="scientific">Lentibacillus juripiscarius</name>
    <dbReference type="NCBI Taxonomy" id="257446"/>
    <lineage>
        <taxon>Bacteria</taxon>
        <taxon>Bacillati</taxon>
        <taxon>Bacillota</taxon>
        <taxon>Bacilli</taxon>
        <taxon>Bacillales</taxon>
        <taxon>Bacillaceae</taxon>
        <taxon>Lentibacillus</taxon>
    </lineage>
</organism>
<evidence type="ECO:0000256" key="2">
    <source>
        <dbReference type="ARBA" id="ARBA00006997"/>
    </source>
</evidence>
<reference evidence="13" key="1">
    <citation type="journal article" date="2019" name="Int. J. Syst. Evol. Microbiol.">
        <title>The Global Catalogue of Microorganisms (GCM) 10K type strain sequencing project: providing services to taxonomists for standard genome sequencing and annotation.</title>
        <authorList>
            <consortium name="The Broad Institute Genomics Platform"/>
            <consortium name="The Broad Institute Genome Sequencing Center for Infectious Disease"/>
            <person name="Wu L."/>
            <person name="Ma J."/>
        </authorList>
    </citation>
    <scope>NUCLEOTIDE SEQUENCE [LARGE SCALE GENOMIC DNA]</scope>
    <source>
        <strain evidence="13">TISTR 1535</strain>
    </source>
</reference>
<dbReference type="RefSeq" id="WP_382389899.1">
    <property type="nucleotide sequence ID" value="NZ_JBHUNA010000001.1"/>
</dbReference>
<dbReference type="Gene3D" id="3.40.50.300">
    <property type="entry name" value="P-loop containing nucleotide triphosphate hydrolases"/>
    <property type="match status" value="1"/>
</dbReference>
<comment type="subcellular location">
    <subcellularLocation>
        <location evidence="11">Cytoplasm</location>
    </subcellularLocation>
</comment>
<feature type="binding site" evidence="11">
    <location>
        <position position="56"/>
    </location>
    <ligand>
        <name>substrate</name>
    </ligand>
</feature>
<dbReference type="PANTHER" id="PTHR21087:SF16">
    <property type="entry name" value="SHIKIMATE KINASE 1, CHLOROPLASTIC"/>
    <property type="match status" value="1"/>
</dbReference>
<keyword evidence="11" id="KW-0479">Metal-binding</keyword>
<feature type="binding site" evidence="11">
    <location>
        <position position="33"/>
    </location>
    <ligand>
        <name>substrate</name>
    </ligand>
</feature>
<dbReference type="SUPFAM" id="SSF52540">
    <property type="entry name" value="P-loop containing nucleoside triphosphate hydrolases"/>
    <property type="match status" value="1"/>
</dbReference>
<dbReference type="PRINTS" id="PR01100">
    <property type="entry name" value="SHIKIMTKNASE"/>
</dbReference>
<proteinExistence type="inferred from homology"/>
<dbReference type="HAMAP" id="MF_00109">
    <property type="entry name" value="Shikimate_kinase"/>
    <property type="match status" value="1"/>
</dbReference>
<evidence type="ECO:0000256" key="6">
    <source>
        <dbReference type="ARBA" id="ARBA00022741"/>
    </source>
</evidence>
<keyword evidence="9 11" id="KW-0057">Aromatic amino acid biosynthesis</keyword>
<evidence type="ECO:0000256" key="11">
    <source>
        <dbReference type="HAMAP-Rule" id="MF_00109"/>
    </source>
</evidence>
<keyword evidence="8 11" id="KW-0067">ATP-binding</keyword>
<keyword evidence="5 11" id="KW-0808">Transferase</keyword>
<dbReference type="Pfam" id="PF01202">
    <property type="entry name" value="SKI"/>
    <property type="match status" value="1"/>
</dbReference>
<name>A0ABW5V3J5_9BACI</name>
<evidence type="ECO:0000313" key="12">
    <source>
        <dbReference type="EMBL" id="MFD2759399.1"/>
    </source>
</evidence>
<keyword evidence="11" id="KW-0963">Cytoplasm</keyword>
<evidence type="ECO:0000256" key="9">
    <source>
        <dbReference type="ARBA" id="ARBA00023141"/>
    </source>
</evidence>
<dbReference type="InterPro" id="IPR023000">
    <property type="entry name" value="Shikimate_kinase_CS"/>
</dbReference>
<accession>A0ABW5V3J5</accession>
<protein>
    <recommendedName>
        <fullName evidence="3 11">Shikimate kinase</fullName>
        <shortName evidence="11">SK</shortName>
        <ecNumber evidence="3 11">2.7.1.71</ecNumber>
    </recommendedName>
</protein>
<comment type="subunit">
    <text evidence="11">Monomer.</text>
</comment>
<keyword evidence="4 11" id="KW-0028">Amino-acid biosynthesis</keyword>
<dbReference type="GO" id="GO:0016301">
    <property type="term" value="F:kinase activity"/>
    <property type="evidence" value="ECO:0007669"/>
    <property type="project" value="UniProtKB-KW"/>
</dbReference>
<dbReference type="PANTHER" id="PTHR21087">
    <property type="entry name" value="SHIKIMATE KINASE"/>
    <property type="match status" value="1"/>
</dbReference>
<evidence type="ECO:0000256" key="7">
    <source>
        <dbReference type="ARBA" id="ARBA00022777"/>
    </source>
</evidence>
<evidence type="ECO:0000256" key="5">
    <source>
        <dbReference type="ARBA" id="ARBA00022679"/>
    </source>
</evidence>
<keyword evidence="11" id="KW-0460">Magnesium</keyword>
<comment type="function">
    <text evidence="11">Catalyzes the specific phosphorylation of the 3-hydroxyl group of shikimic acid using ATP as a cosubstrate.</text>
</comment>
<comment type="similarity">
    <text evidence="2 11">Belongs to the shikimate kinase family.</text>
</comment>
<comment type="caution">
    <text evidence="12">The sequence shown here is derived from an EMBL/GenBank/DDBJ whole genome shotgun (WGS) entry which is preliminary data.</text>
</comment>
<dbReference type="Proteomes" id="UP001597502">
    <property type="component" value="Unassembled WGS sequence"/>
</dbReference>
<dbReference type="InterPro" id="IPR031322">
    <property type="entry name" value="Shikimate/glucono_kinase"/>
</dbReference>
<dbReference type="InterPro" id="IPR027417">
    <property type="entry name" value="P-loop_NTPase"/>
</dbReference>
<evidence type="ECO:0000256" key="8">
    <source>
        <dbReference type="ARBA" id="ARBA00022840"/>
    </source>
</evidence>
<comment type="cofactor">
    <cofactor evidence="11">
        <name>Mg(2+)</name>
        <dbReference type="ChEBI" id="CHEBI:18420"/>
    </cofactor>
    <text evidence="11">Binds 1 Mg(2+) ion per subunit.</text>
</comment>
<evidence type="ECO:0000313" key="13">
    <source>
        <dbReference type="Proteomes" id="UP001597502"/>
    </source>
</evidence>
<comment type="caution">
    <text evidence="11">Lacks conserved residue(s) required for the propagation of feature annotation.</text>
</comment>
<feature type="binding site" evidence="11">
    <location>
        <position position="132"/>
    </location>
    <ligand>
        <name>substrate</name>
    </ligand>
</feature>